<proteinExistence type="inferred from homology"/>
<evidence type="ECO:0000256" key="3">
    <source>
        <dbReference type="ARBA" id="ARBA00023125"/>
    </source>
</evidence>
<dbReference type="PROSITE" id="PS50931">
    <property type="entry name" value="HTH_LYSR"/>
    <property type="match status" value="1"/>
</dbReference>
<dbReference type="InterPro" id="IPR036390">
    <property type="entry name" value="WH_DNA-bd_sf"/>
</dbReference>
<dbReference type="KEGG" id="apb:SAR116_2116"/>
<keyword evidence="4" id="KW-0804">Transcription</keyword>
<sequence length="281" mass="31697">MNIVTLKTFVAIVDTGSLIRASERLHVTQSTVTTRLNALEQNLGQTLIHRQKSGAAMTLAGLKFKRYAEAMLDLWQKARSETALPGSVNQICSIGCIPDIWPYWGHRLFDHIRNTQPQTALAAWPGQTRDMNEWLDTGIIDMALSFQPRRHESFTSRQIATTKLALFSTRKDSPIRFDSNYLYVDGGENFARQHTLAYSDAGTARISIGSSVWACDYLLENGGSAYLPVELAKPHCDSGQLFKLEDAPIFDRHIYLISNDRVVKSWPWFDELCDAIFDVKP</sequence>
<name>D5BNG6_PUNMI</name>
<dbReference type="GO" id="GO:0004089">
    <property type="term" value="F:carbonate dehydratase activity"/>
    <property type="evidence" value="ECO:0007669"/>
    <property type="project" value="UniProtKB-EC"/>
</dbReference>
<dbReference type="AlphaFoldDB" id="D5BNG6"/>
<keyword evidence="7" id="KW-1185">Reference proteome</keyword>
<dbReference type="InterPro" id="IPR005119">
    <property type="entry name" value="LysR_subst-bd"/>
</dbReference>
<dbReference type="Pfam" id="PF03466">
    <property type="entry name" value="LysR_substrate"/>
    <property type="match status" value="1"/>
</dbReference>
<dbReference type="PANTHER" id="PTHR30126">
    <property type="entry name" value="HTH-TYPE TRANSCRIPTIONAL REGULATOR"/>
    <property type="match status" value="1"/>
</dbReference>
<evidence type="ECO:0000313" key="6">
    <source>
        <dbReference type="EMBL" id="ADE40359.1"/>
    </source>
</evidence>
<dbReference type="InterPro" id="IPR036388">
    <property type="entry name" value="WH-like_DNA-bd_sf"/>
</dbReference>
<dbReference type="EC" id="4.2.1.1" evidence="6"/>
<gene>
    <name evidence="6" type="ordered locus">SAR116_2116</name>
</gene>
<evidence type="ECO:0000256" key="1">
    <source>
        <dbReference type="ARBA" id="ARBA00009437"/>
    </source>
</evidence>
<protein>
    <submittedName>
        <fullName evidence="6">Transcriptional regulator</fullName>
        <ecNumber evidence="6">4.2.1.1</ecNumber>
    </submittedName>
</protein>
<feature type="domain" description="HTH lysR-type" evidence="5">
    <location>
        <begin position="1"/>
        <end position="58"/>
    </location>
</feature>
<dbReference type="Gene3D" id="1.10.10.10">
    <property type="entry name" value="Winged helix-like DNA-binding domain superfamily/Winged helix DNA-binding domain"/>
    <property type="match status" value="1"/>
</dbReference>
<organism evidence="6 7">
    <name type="scientific">Puniceispirillum marinum (strain IMCC1322)</name>
    <dbReference type="NCBI Taxonomy" id="488538"/>
    <lineage>
        <taxon>Bacteria</taxon>
        <taxon>Pseudomonadati</taxon>
        <taxon>Pseudomonadota</taxon>
        <taxon>Alphaproteobacteria</taxon>
        <taxon>Candidatus Puniceispirillales</taxon>
        <taxon>Candidatus Puniceispirillaceae</taxon>
        <taxon>Candidatus Puniceispirillum</taxon>
    </lineage>
</organism>
<reference evidence="6 7" key="1">
    <citation type="journal article" date="2010" name="J. Bacteriol.">
        <title>Complete genome sequence of "Candidatus Puniceispirillum marinum" IMCC1322, a representative of the SAR116 clade in the Alphaproteobacteria.</title>
        <authorList>
            <person name="Oh H.M."/>
            <person name="Kwon K.K."/>
            <person name="Kang I."/>
            <person name="Kang S.G."/>
            <person name="Lee J.H."/>
            <person name="Kim S.J."/>
            <person name="Cho J.C."/>
        </authorList>
    </citation>
    <scope>NUCLEOTIDE SEQUENCE [LARGE SCALE GENOMIC DNA]</scope>
    <source>
        <strain evidence="6 7">IMCC1322</strain>
    </source>
</reference>
<dbReference type="GO" id="GO:0000976">
    <property type="term" value="F:transcription cis-regulatory region binding"/>
    <property type="evidence" value="ECO:0007669"/>
    <property type="project" value="TreeGrafter"/>
</dbReference>
<dbReference type="RefSeq" id="WP_013046986.1">
    <property type="nucleotide sequence ID" value="NC_014010.1"/>
</dbReference>
<keyword evidence="3" id="KW-0238">DNA-binding</keyword>
<dbReference type="STRING" id="488538.SAR116_2116"/>
<accession>D5BNG6</accession>
<dbReference type="SUPFAM" id="SSF53850">
    <property type="entry name" value="Periplasmic binding protein-like II"/>
    <property type="match status" value="1"/>
</dbReference>
<dbReference type="GO" id="GO:0003700">
    <property type="term" value="F:DNA-binding transcription factor activity"/>
    <property type="evidence" value="ECO:0007669"/>
    <property type="project" value="InterPro"/>
</dbReference>
<comment type="similarity">
    <text evidence="1">Belongs to the LysR transcriptional regulatory family.</text>
</comment>
<evidence type="ECO:0000313" key="7">
    <source>
        <dbReference type="Proteomes" id="UP000007460"/>
    </source>
</evidence>
<dbReference type="PANTHER" id="PTHR30126:SF21">
    <property type="entry name" value="TRANSCRIPTIONAL REGULATOR-RELATED"/>
    <property type="match status" value="1"/>
</dbReference>
<keyword evidence="6" id="KW-0456">Lyase</keyword>
<dbReference type="Gene3D" id="3.40.190.10">
    <property type="entry name" value="Periplasmic binding protein-like II"/>
    <property type="match status" value="1"/>
</dbReference>
<dbReference type="InterPro" id="IPR000847">
    <property type="entry name" value="LysR_HTH_N"/>
</dbReference>
<evidence type="ECO:0000259" key="5">
    <source>
        <dbReference type="PROSITE" id="PS50931"/>
    </source>
</evidence>
<dbReference type="eggNOG" id="COG0583">
    <property type="taxonomic scope" value="Bacteria"/>
</dbReference>
<dbReference type="Proteomes" id="UP000007460">
    <property type="component" value="Chromosome"/>
</dbReference>
<evidence type="ECO:0000256" key="2">
    <source>
        <dbReference type="ARBA" id="ARBA00023015"/>
    </source>
</evidence>
<dbReference type="Pfam" id="PF00126">
    <property type="entry name" value="HTH_1"/>
    <property type="match status" value="1"/>
</dbReference>
<keyword evidence="2" id="KW-0805">Transcription regulation</keyword>
<dbReference type="EMBL" id="CP001751">
    <property type="protein sequence ID" value="ADE40359.1"/>
    <property type="molecule type" value="Genomic_DNA"/>
</dbReference>
<dbReference type="OrthoDB" id="9815174at2"/>
<dbReference type="SUPFAM" id="SSF46785">
    <property type="entry name" value="Winged helix' DNA-binding domain"/>
    <property type="match status" value="1"/>
</dbReference>
<dbReference type="HOGENOM" id="CLU_039613_8_1_5"/>
<dbReference type="PRINTS" id="PR00039">
    <property type="entry name" value="HTHLYSR"/>
</dbReference>
<evidence type="ECO:0000256" key="4">
    <source>
        <dbReference type="ARBA" id="ARBA00023163"/>
    </source>
</evidence>